<accession>A0A9P0YMA1</accession>
<dbReference type="PANTHER" id="PTHR36396:SF1">
    <property type="entry name" value="MALTASE-GLUCOAMYLASE, INTESTINAL PROTEIN"/>
    <property type="match status" value="1"/>
</dbReference>
<dbReference type="PANTHER" id="PTHR36396">
    <property type="entry name" value="MALTASE-GLUCOAMYLASE, INTESTINAL PROTEIN"/>
    <property type="match status" value="1"/>
</dbReference>
<reference evidence="2" key="1">
    <citation type="submission" date="2022-07" db="EMBL/GenBank/DDBJ databases">
        <authorList>
            <person name="Macas J."/>
            <person name="Novak P."/>
            <person name="Neumann P."/>
        </authorList>
    </citation>
    <scope>NUCLEOTIDE SEQUENCE</scope>
</reference>
<keyword evidence="1" id="KW-0472">Membrane</keyword>
<dbReference type="Proteomes" id="UP001152484">
    <property type="component" value="Unassembled WGS sequence"/>
</dbReference>
<name>A0A9P0YMA1_CUSEU</name>
<proteinExistence type="predicted"/>
<dbReference type="AlphaFoldDB" id="A0A9P0YMA1"/>
<gene>
    <name evidence="2" type="ORF">CEURO_LOCUS2838</name>
</gene>
<evidence type="ECO:0000313" key="2">
    <source>
        <dbReference type="EMBL" id="CAH9068459.1"/>
    </source>
</evidence>
<evidence type="ECO:0000256" key="1">
    <source>
        <dbReference type="SAM" id="Phobius"/>
    </source>
</evidence>
<keyword evidence="3" id="KW-1185">Reference proteome</keyword>
<dbReference type="EMBL" id="CAMAPE010000005">
    <property type="protein sequence ID" value="CAH9068459.1"/>
    <property type="molecule type" value="Genomic_DNA"/>
</dbReference>
<dbReference type="OrthoDB" id="1932454at2759"/>
<comment type="caution">
    <text evidence="2">The sequence shown here is derived from an EMBL/GenBank/DDBJ whole genome shotgun (WGS) entry which is preliminary data.</text>
</comment>
<organism evidence="2 3">
    <name type="scientific">Cuscuta europaea</name>
    <name type="common">European dodder</name>
    <dbReference type="NCBI Taxonomy" id="41803"/>
    <lineage>
        <taxon>Eukaryota</taxon>
        <taxon>Viridiplantae</taxon>
        <taxon>Streptophyta</taxon>
        <taxon>Embryophyta</taxon>
        <taxon>Tracheophyta</taxon>
        <taxon>Spermatophyta</taxon>
        <taxon>Magnoliopsida</taxon>
        <taxon>eudicotyledons</taxon>
        <taxon>Gunneridae</taxon>
        <taxon>Pentapetalae</taxon>
        <taxon>asterids</taxon>
        <taxon>lamiids</taxon>
        <taxon>Solanales</taxon>
        <taxon>Convolvulaceae</taxon>
        <taxon>Cuscuteae</taxon>
        <taxon>Cuscuta</taxon>
        <taxon>Cuscuta subgen. Cuscuta</taxon>
    </lineage>
</organism>
<keyword evidence="1" id="KW-0812">Transmembrane</keyword>
<sequence length="181" mass="20184">MAEQEEDRTASAVAKDNKQSPPFVEVICHRTDRTWRFAAGTEAKFSVKMINSKLESRFSLPPGTHIEAVKDGEEPVIFGPNSVLVDYGDGWTLRTASDGIGFGRSMQENMVVMGQAYNPVTTGSDDSQFKKRAPQAISLTVYMGKILLAFIFIFLLGAMFTLILESLPKLVEYHERNKETE</sequence>
<evidence type="ECO:0000313" key="3">
    <source>
        <dbReference type="Proteomes" id="UP001152484"/>
    </source>
</evidence>
<protein>
    <submittedName>
        <fullName evidence="2">Uncharacterized protein</fullName>
    </submittedName>
</protein>
<feature type="transmembrane region" description="Helical" evidence="1">
    <location>
        <begin position="139"/>
        <end position="164"/>
    </location>
</feature>
<keyword evidence="1" id="KW-1133">Transmembrane helix</keyword>